<dbReference type="InterPro" id="IPR007160">
    <property type="entry name" value="DUF362"/>
</dbReference>
<comment type="caution">
    <text evidence="6">The sequence shown here is derived from an EMBL/GenBank/DDBJ whole genome shotgun (WGS) entry which is preliminary data.</text>
</comment>
<dbReference type="InterPro" id="IPR017900">
    <property type="entry name" value="4Fe4S_Fe_S_CS"/>
</dbReference>
<name>A0A7C4XEN4_UNCW3</name>
<dbReference type="PROSITE" id="PS51379">
    <property type="entry name" value="4FE4S_FER_2"/>
    <property type="match status" value="2"/>
</dbReference>
<dbReference type="AlphaFoldDB" id="A0A7C4XEN4"/>
<evidence type="ECO:0000256" key="2">
    <source>
        <dbReference type="ARBA" id="ARBA00022723"/>
    </source>
</evidence>
<keyword evidence="2" id="KW-0479">Metal-binding</keyword>
<reference evidence="6" key="1">
    <citation type="journal article" date="2020" name="mSystems">
        <title>Genome- and Community-Level Interaction Insights into Carbon Utilization and Element Cycling Functions of Hydrothermarchaeota in Hydrothermal Sediment.</title>
        <authorList>
            <person name="Zhou Z."/>
            <person name="Liu Y."/>
            <person name="Xu W."/>
            <person name="Pan J."/>
            <person name="Luo Z.H."/>
            <person name="Li M."/>
        </authorList>
    </citation>
    <scope>NUCLEOTIDE SEQUENCE [LARGE SCALE GENOMIC DNA]</scope>
    <source>
        <strain evidence="6">SpSt-774</strain>
    </source>
</reference>
<protein>
    <submittedName>
        <fullName evidence="6">DUF362 domain-containing protein</fullName>
    </submittedName>
</protein>
<dbReference type="PANTHER" id="PTHR43687">
    <property type="entry name" value="ADENYLYLSULFATE REDUCTASE, BETA SUBUNIT"/>
    <property type="match status" value="1"/>
</dbReference>
<dbReference type="GO" id="GO:0046872">
    <property type="term" value="F:metal ion binding"/>
    <property type="evidence" value="ECO:0007669"/>
    <property type="project" value="UniProtKB-KW"/>
</dbReference>
<dbReference type="PROSITE" id="PS00198">
    <property type="entry name" value="4FE4S_FER_1"/>
    <property type="match status" value="1"/>
</dbReference>
<accession>A0A7C4XEN4</accession>
<dbReference type="SUPFAM" id="SSF54862">
    <property type="entry name" value="4Fe-4S ferredoxins"/>
    <property type="match status" value="1"/>
</dbReference>
<keyword evidence="1" id="KW-0004">4Fe-4S</keyword>
<dbReference type="EMBL" id="DTGZ01000068">
    <property type="protein sequence ID" value="HGV97351.1"/>
    <property type="molecule type" value="Genomic_DNA"/>
</dbReference>
<dbReference type="InterPro" id="IPR050572">
    <property type="entry name" value="Fe-S_Ferredoxin"/>
</dbReference>
<dbReference type="Pfam" id="PF04015">
    <property type="entry name" value="DUF362"/>
    <property type="match status" value="1"/>
</dbReference>
<gene>
    <name evidence="6" type="ORF">ENV60_03525</name>
</gene>
<keyword evidence="4" id="KW-0411">Iron-sulfur</keyword>
<dbReference type="Gene3D" id="3.30.70.20">
    <property type="match status" value="1"/>
</dbReference>
<evidence type="ECO:0000256" key="4">
    <source>
        <dbReference type="ARBA" id="ARBA00023014"/>
    </source>
</evidence>
<dbReference type="PANTHER" id="PTHR43687:SF1">
    <property type="entry name" value="FERREDOXIN III"/>
    <property type="match status" value="1"/>
</dbReference>
<dbReference type="InterPro" id="IPR017896">
    <property type="entry name" value="4Fe4S_Fe-S-bd"/>
</dbReference>
<evidence type="ECO:0000313" key="6">
    <source>
        <dbReference type="EMBL" id="HGV97351.1"/>
    </source>
</evidence>
<sequence length="336" mass="37945">MAVVYFLDLRKRYKESFLDMMEKLIEKSDCPKIIEKNSPVAVKTHFGEDGNINFVSPLYVRLIVEFIKKSGGRPFLTDTTTLYSGRRFRGDTHIELAKEHGFDFAPIIIGDGIYGDEYIDLGNSKIARVFKDIETIFCVSHFKGHLLTGFGGAIKNLGMGCASKGGKLDIHSNSRVFVDKNKCSFCLRCINYCAFNAIVKEKNYVQIDLNRCRGCAGCMSICPNKAIRFSWSAGSSEVQKGIAQYATSFIKNRKIFYLNFLINITPDCDCLYTNSPPISPDIGILAGFDPVAIDQACYDMIHNEIDQLRPEIDPQEQLYFAQKFGAGDRRYEIREI</sequence>
<evidence type="ECO:0000256" key="1">
    <source>
        <dbReference type="ARBA" id="ARBA00022485"/>
    </source>
</evidence>
<evidence type="ECO:0000256" key="3">
    <source>
        <dbReference type="ARBA" id="ARBA00023004"/>
    </source>
</evidence>
<proteinExistence type="predicted"/>
<evidence type="ECO:0000259" key="5">
    <source>
        <dbReference type="PROSITE" id="PS51379"/>
    </source>
</evidence>
<organism evidence="6">
    <name type="scientific">candidate division WOR-3 bacterium</name>
    <dbReference type="NCBI Taxonomy" id="2052148"/>
    <lineage>
        <taxon>Bacteria</taxon>
        <taxon>Bacteria division WOR-3</taxon>
    </lineage>
</organism>
<feature type="domain" description="4Fe-4S ferredoxin-type" evidence="5">
    <location>
        <begin position="203"/>
        <end position="232"/>
    </location>
</feature>
<dbReference type="GO" id="GO:0051539">
    <property type="term" value="F:4 iron, 4 sulfur cluster binding"/>
    <property type="evidence" value="ECO:0007669"/>
    <property type="project" value="UniProtKB-KW"/>
</dbReference>
<keyword evidence="3" id="KW-0408">Iron</keyword>
<feature type="domain" description="4Fe-4S ferredoxin-type" evidence="5">
    <location>
        <begin position="174"/>
        <end position="202"/>
    </location>
</feature>